<dbReference type="PANTHER" id="PTHR35273:SF2">
    <property type="entry name" value="ALPHA-GALACTOSIDASE"/>
    <property type="match status" value="1"/>
</dbReference>
<evidence type="ECO:0000313" key="2">
    <source>
        <dbReference type="Proteomes" id="UP000199494"/>
    </source>
</evidence>
<accession>A0A222VQI9</accession>
<sequence>MRRQLRRRVTVSAVLGCVLAACSPAPAPDNDVPGPAFPAGAPFDYQLGGGYRPAPAVRLVVRDSTAEPAPNVYNVCYVNGFQTQPAHRSLWLREHADLVLRDRLGAPVADPEWPGELVLDTSGEDKRQRIATVIGEVIAGCARAGFDAVELDNLDSFTRSAGRLSAADNLALAAGLVRTAHANGLLAGQKNAAELSDRAREEAGFDFAVAEECLAYRECAAYTEVYGDRVIDIEYPDTLAEPFAEACARDDAVAATILRDRPLLAPGEPNHRYEAC</sequence>
<dbReference type="EMBL" id="FMZE01000005">
    <property type="protein sequence ID" value="SDD00721.1"/>
    <property type="molecule type" value="Genomic_DNA"/>
</dbReference>
<dbReference type="PANTHER" id="PTHR35273">
    <property type="entry name" value="ALPHA-1,4 POLYGALACTOSAMINIDASE, PUTATIVE (AFU_ORTHOLOGUE AFUA_3G07890)-RELATED"/>
    <property type="match status" value="1"/>
</dbReference>
<dbReference type="Pfam" id="PF03537">
    <property type="entry name" value="Glyco_hydro_114"/>
    <property type="match status" value="1"/>
</dbReference>
<keyword evidence="1" id="KW-0378">Hydrolase</keyword>
<proteinExistence type="predicted"/>
<keyword evidence="2" id="KW-1185">Reference proteome</keyword>
<dbReference type="InterPro" id="IPR004352">
    <property type="entry name" value="GH114_TIM-barrel"/>
</dbReference>
<dbReference type="InterPro" id="IPR013785">
    <property type="entry name" value="Aldolase_TIM"/>
</dbReference>
<dbReference type="AlphaFoldDB" id="A0A222VQI9"/>
<dbReference type="RefSeq" id="WP_091804410.1">
    <property type="nucleotide sequence ID" value="NZ_CP016353.1"/>
</dbReference>
<dbReference type="PROSITE" id="PS51257">
    <property type="entry name" value="PROKAR_LIPOPROTEIN"/>
    <property type="match status" value="1"/>
</dbReference>
<dbReference type="GO" id="GO:0016787">
    <property type="term" value="F:hydrolase activity"/>
    <property type="evidence" value="ECO:0007669"/>
    <property type="project" value="UniProtKB-KW"/>
</dbReference>
<reference evidence="1 2" key="1">
    <citation type="submission" date="2016-10" db="EMBL/GenBank/DDBJ databases">
        <authorList>
            <person name="de Groot N.N."/>
        </authorList>
    </citation>
    <scope>NUCLEOTIDE SEQUENCE [LARGE SCALE GENOMIC DNA]</scope>
    <source>
        <strain evidence="1 2">CGMCC 4.5506</strain>
    </source>
</reference>
<protein>
    <submittedName>
        <fullName evidence="1">Glycoside-hydrolase family GH114</fullName>
    </submittedName>
</protein>
<gene>
    <name evidence="1" type="ORF">SAMN05421630_105154</name>
</gene>
<dbReference type="OrthoDB" id="319933at2"/>
<evidence type="ECO:0000313" key="1">
    <source>
        <dbReference type="EMBL" id="SDD00721.1"/>
    </source>
</evidence>
<dbReference type="STRING" id="530584.SAMN05421630_105154"/>
<dbReference type="Proteomes" id="UP000199494">
    <property type="component" value="Unassembled WGS sequence"/>
</dbReference>
<dbReference type="Gene3D" id="3.20.20.70">
    <property type="entry name" value="Aldolase class I"/>
    <property type="match status" value="1"/>
</dbReference>
<organism evidence="1 2">
    <name type="scientific">Prauserella marina</name>
    <dbReference type="NCBI Taxonomy" id="530584"/>
    <lineage>
        <taxon>Bacteria</taxon>
        <taxon>Bacillati</taxon>
        <taxon>Actinomycetota</taxon>
        <taxon>Actinomycetes</taxon>
        <taxon>Pseudonocardiales</taxon>
        <taxon>Pseudonocardiaceae</taxon>
        <taxon>Prauserella</taxon>
    </lineage>
</organism>
<dbReference type="InterPro" id="IPR017853">
    <property type="entry name" value="GH"/>
</dbReference>
<name>A0A222VQI9_9PSEU</name>
<dbReference type="KEGG" id="pmad:BAY61_15540"/>
<dbReference type="SUPFAM" id="SSF51445">
    <property type="entry name" value="(Trans)glycosidases"/>
    <property type="match status" value="1"/>
</dbReference>